<organism evidence="3 4">
    <name type="scientific">Chitinophaga alhagiae</name>
    <dbReference type="NCBI Taxonomy" id="2203219"/>
    <lineage>
        <taxon>Bacteria</taxon>
        <taxon>Pseudomonadati</taxon>
        <taxon>Bacteroidota</taxon>
        <taxon>Chitinophagia</taxon>
        <taxon>Chitinophagales</taxon>
        <taxon>Chitinophagaceae</taxon>
        <taxon>Chitinophaga</taxon>
    </lineage>
</organism>
<reference evidence="3 4" key="1">
    <citation type="submission" date="2018-05" db="EMBL/GenBank/DDBJ databases">
        <title>Chitinophaga sp. nov., isolated from rhizosphere soil of Alhagi.</title>
        <authorList>
            <person name="Liu Y."/>
        </authorList>
    </citation>
    <scope>NUCLEOTIDE SEQUENCE [LARGE SCALE GENOMIC DNA]</scope>
    <source>
        <strain evidence="3 4">T22</strain>
    </source>
</reference>
<accession>A0ABN5LRK7</accession>
<dbReference type="InterPro" id="IPR025510">
    <property type="entry name" value="DUF4397"/>
</dbReference>
<name>A0ABN5LRK7_9BACT</name>
<evidence type="ECO:0000313" key="4">
    <source>
        <dbReference type="Proteomes" id="UP000246099"/>
    </source>
</evidence>
<evidence type="ECO:0000313" key="3">
    <source>
        <dbReference type="EMBL" id="AWO00803.1"/>
    </source>
</evidence>
<dbReference type="PROSITE" id="PS51257">
    <property type="entry name" value="PROKAR_LIPOPROTEIN"/>
    <property type="match status" value="1"/>
</dbReference>
<feature type="domain" description="DUF4397" evidence="2">
    <location>
        <begin position="33"/>
        <end position="144"/>
    </location>
</feature>
<dbReference type="Proteomes" id="UP000246099">
    <property type="component" value="Chromosome"/>
</dbReference>
<protein>
    <recommendedName>
        <fullName evidence="2">DUF4397 domain-containing protein</fullName>
    </recommendedName>
</protein>
<keyword evidence="4" id="KW-1185">Reference proteome</keyword>
<evidence type="ECO:0000256" key="1">
    <source>
        <dbReference type="SAM" id="SignalP"/>
    </source>
</evidence>
<gene>
    <name evidence="3" type="ORF">DLD77_03380</name>
</gene>
<dbReference type="RefSeq" id="WP_119076630.1">
    <property type="nucleotide sequence ID" value="NZ_CP029600.1"/>
</dbReference>
<evidence type="ECO:0000259" key="2">
    <source>
        <dbReference type="Pfam" id="PF14344"/>
    </source>
</evidence>
<dbReference type="EMBL" id="CP029600">
    <property type="protein sequence ID" value="AWO00803.1"/>
    <property type="molecule type" value="Genomic_DNA"/>
</dbReference>
<feature type="signal peptide" evidence="1">
    <location>
        <begin position="1"/>
        <end position="19"/>
    </location>
</feature>
<feature type="chain" id="PRO_5045193679" description="DUF4397 domain-containing protein" evidence="1">
    <location>
        <begin position="20"/>
        <end position="231"/>
    </location>
</feature>
<proteinExistence type="predicted"/>
<dbReference type="Pfam" id="PF14344">
    <property type="entry name" value="DUF4397"/>
    <property type="match status" value="1"/>
</dbReference>
<keyword evidence="1" id="KW-0732">Signal</keyword>
<sequence>MKNLVLACLCALAVFTACNSNDDMPTVAVARFQITHASPGTGGLDLGMDGLRINNLPFNYLANTGYLDAYVGQRQFQANVAGTGTTLVDQRIQLAEDHRYTMFVYDTGSRVKGLFVEDVFPAVESGKAHIRFFHFTPDAPAVTIGYVKDGAFTPIFPNRSFETPESGVANQGFTAVDASTYTIEVRRASDDSLVFTRPGVTLTAGKIYTVYAKGLIGSLATPLGAEMVINR</sequence>